<sequence length="574" mass="61561">MSHDEYDDRTLRERIAANPRPAAVWAAVAFVLLALEFGRVVAGVIRFGEVLRFIIDGLVAIPWWIGGNVAETISPMAGTVVLLVTTLLILLGIATALTSFVAWSPSDRLGFDPGTREADRTVLVDRLLVTAALAAIIGLFALGPVGAAFDAVVGRLTGLLESIASTQTLTSRETIPNQGHRTPGGGWEGPFLGLSPAVAWGLRVTLIYTYAFVCLAWAWKGYTVFREHYREADWTPTDDSLARFRTNYWGLFGLIVVFMFVVMAIWAPALGPVTAEANIYTPYDHEVEYLDGDTVATTTHGTANLDSQSRGGSSTIGLMSYDDYDRWSPFGTDQDGKDLFTFLVYGARTSLVIAITAIGLATGIALTMSLVTAYYKGLVDTLTIITTDTIISIPGFLLVLLLSVIFQEANHPIADVYDGGLLLALIFAIIYWPGLWRSIRGPSLQVAAEEWVDAAKSYGQTPAMTMRKHMAPYISAYIMIYASLLLGGVIILTASLSFLGLGINPPTPEWGRMVSDGRAYVSTSSWHIATIPGILIVLVVTGFNALGDGIRDAMDPETDTGADEAGAAAAGGGG</sequence>
<protein>
    <submittedName>
        <fullName evidence="10">ABC transporter permease</fullName>
    </submittedName>
</protein>
<evidence type="ECO:0000256" key="6">
    <source>
        <dbReference type="ARBA" id="ARBA00023136"/>
    </source>
</evidence>
<dbReference type="SUPFAM" id="SSF161098">
    <property type="entry name" value="MetI-like"/>
    <property type="match status" value="1"/>
</dbReference>
<keyword evidence="11" id="KW-1185">Reference proteome</keyword>
<feature type="transmembrane region" description="Helical" evidence="7">
    <location>
        <begin position="77"/>
        <end position="103"/>
    </location>
</feature>
<feature type="transmembrane region" description="Helical" evidence="7">
    <location>
        <begin position="419"/>
        <end position="436"/>
    </location>
</feature>
<dbReference type="AlphaFoldDB" id="A0ABD5V948"/>
<feature type="transmembrane region" description="Helical" evidence="7">
    <location>
        <begin position="351"/>
        <end position="375"/>
    </location>
</feature>
<evidence type="ECO:0000256" key="5">
    <source>
        <dbReference type="ARBA" id="ARBA00022989"/>
    </source>
</evidence>
<feature type="transmembrane region" description="Helical" evidence="7">
    <location>
        <begin position="197"/>
        <end position="219"/>
    </location>
</feature>
<dbReference type="PANTHER" id="PTHR43386">
    <property type="entry name" value="OLIGOPEPTIDE TRANSPORT SYSTEM PERMEASE PROTEIN APPC"/>
    <property type="match status" value="1"/>
</dbReference>
<evidence type="ECO:0000256" key="1">
    <source>
        <dbReference type="ARBA" id="ARBA00004651"/>
    </source>
</evidence>
<dbReference type="PANTHER" id="PTHR43386:SF1">
    <property type="entry name" value="D,D-DIPEPTIDE TRANSPORT SYSTEM PERMEASE PROTEIN DDPC-RELATED"/>
    <property type="match status" value="1"/>
</dbReference>
<reference evidence="10 11" key="1">
    <citation type="journal article" date="2019" name="Int. J. Syst. Evol. Microbiol.">
        <title>The Global Catalogue of Microorganisms (GCM) 10K type strain sequencing project: providing services to taxonomists for standard genome sequencing and annotation.</title>
        <authorList>
            <consortium name="The Broad Institute Genomics Platform"/>
            <consortium name="The Broad Institute Genome Sequencing Center for Infectious Disease"/>
            <person name="Wu L."/>
            <person name="Ma J."/>
        </authorList>
    </citation>
    <scope>NUCLEOTIDE SEQUENCE [LARGE SCALE GENOMIC DNA]</scope>
    <source>
        <strain evidence="10 11">CGMCC 1.3240</strain>
    </source>
</reference>
<keyword evidence="6 7" id="KW-0472">Membrane</keyword>
<dbReference type="EMBL" id="JBHSXQ010000004">
    <property type="protein sequence ID" value="MFC6906082.1"/>
    <property type="molecule type" value="Genomic_DNA"/>
</dbReference>
<feature type="transmembrane region" description="Helical" evidence="7">
    <location>
        <begin position="524"/>
        <end position="546"/>
    </location>
</feature>
<comment type="caution">
    <text evidence="10">The sequence shown here is derived from an EMBL/GenBank/DDBJ whole genome shotgun (WGS) entry which is preliminary data.</text>
</comment>
<evidence type="ECO:0000313" key="11">
    <source>
        <dbReference type="Proteomes" id="UP001596312"/>
    </source>
</evidence>
<feature type="transmembrane region" description="Helical" evidence="7">
    <location>
        <begin position="123"/>
        <end position="149"/>
    </location>
</feature>
<dbReference type="PROSITE" id="PS50928">
    <property type="entry name" value="ABC_TM1"/>
    <property type="match status" value="1"/>
</dbReference>
<evidence type="ECO:0000313" key="10">
    <source>
        <dbReference type="EMBL" id="MFC6906082.1"/>
    </source>
</evidence>
<evidence type="ECO:0000256" key="7">
    <source>
        <dbReference type="RuleBase" id="RU363032"/>
    </source>
</evidence>
<keyword evidence="2 7" id="KW-0813">Transport</keyword>
<gene>
    <name evidence="10" type="ORF">ACFQGH_12865</name>
</gene>
<accession>A0ABD5V948</accession>
<keyword evidence="5 7" id="KW-1133">Transmembrane helix</keyword>
<evidence type="ECO:0000256" key="8">
    <source>
        <dbReference type="SAM" id="MobiDB-lite"/>
    </source>
</evidence>
<feature type="transmembrane region" description="Helical" evidence="7">
    <location>
        <begin position="22"/>
        <end position="42"/>
    </location>
</feature>
<dbReference type="InterPro" id="IPR025966">
    <property type="entry name" value="OppC_N"/>
</dbReference>
<dbReference type="Gene3D" id="1.10.3720.10">
    <property type="entry name" value="MetI-like"/>
    <property type="match status" value="1"/>
</dbReference>
<dbReference type="CDD" id="cd06261">
    <property type="entry name" value="TM_PBP2"/>
    <property type="match status" value="1"/>
</dbReference>
<evidence type="ECO:0000256" key="2">
    <source>
        <dbReference type="ARBA" id="ARBA00022448"/>
    </source>
</evidence>
<proteinExistence type="inferred from homology"/>
<dbReference type="InterPro" id="IPR035906">
    <property type="entry name" value="MetI-like_sf"/>
</dbReference>
<feature type="transmembrane region" description="Helical" evidence="7">
    <location>
        <begin position="248"/>
        <end position="267"/>
    </location>
</feature>
<dbReference type="Proteomes" id="UP001596312">
    <property type="component" value="Unassembled WGS sequence"/>
</dbReference>
<evidence type="ECO:0000259" key="9">
    <source>
        <dbReference type="PROSITE" id="PS50928"/>
    </source>
</evidence>
<evidence type="ECO:0000256" key="3">
    <source>
        <dbReference type="ARBA" id="ARBA00022475"/>
    </source>
</evidence>
<keyword evidence="3" id="KW-1003">Cell membrane</keyword>
<dbReference type="Pfam" id="PF12911">
    <property type="entry name" value="OppC_N"/>
    <property type="match status" value="1"/>
</dbReference>
<dbReference type="Pfam" id="PF00528">
    <property type="entry name" value="BPD_transp_1"/>
    <property type="match status" value="1"/>
</dbReference>
<evidence type="ECO:0000256" key="4">
    <source>
        <dbReference type="ARBA" id="ARBA00022692"/>
    </source>
</evidence>
<dbReference type="InterPro" id="IPR050366">
    <property type="entry name" value="BP-dependent_transpt_permease"/>
</dbReference>
<feature type="transmembrane region" description="Helical" evidence="7">
    <location>
        <begin position="474"/>
        <end position="504"/>
    </location>
</feature>
<comment type="similarity">
    <text evidence="7">Belongs to the binding-protein-dependent transport system permease family.</text>
</comment>
<comment type="subcellular location">
    <subcellularLocation>
        <location evidence="1 7">Cell membrane</location>
        <topology evidence="1 7">Multi-pass membrane protein</topology>
    </subcellularLocation>
</comment>
<dbReference type="RefSeq" id="WP_340604632.1">
    <property type="nucleotide sequence ID" value="NZ_JBBMXV010000004.1"/>
</dbReference>
<feature type="region of interest" description="Disordered" evidence="8">
    <location>
        <begin position="554"/>
        <end position="574"/>
    </location>
</feature>
<feature type="transmembrane region" description="Helical" evidence="7">
    <location>
        <begin position="382"/>
        <end position="407"/>
    </location>
</feature>
<feature type="domain" description="ABC transmembrane type-1" evidence="9">
    <location>
        <begin position="347"/>
        <end position="547"/>
    </location>
</feature>
<keyword evidence="4 7" id="KW-0812">Transmembrane</keyword>
<dbReference type="InterPro" id="IPR000515">
    <property type="entry name" value="MetI-like"/>
</dbReference>
<name>A0ABD5V948_9EURY</name>
<dbReference type="GO" id="GO:0005886">
    <property type="term" value="C:plasma membrane"/>
    <property type="evidence" value="ECO:0007669"/>
    <property type="project" value="UniProtKB-SubCell"/>
</dbReference>
<organism evidence="10 11">
    <name type="scientific">Halalkalicoccus tibetensis</name>
    <dbReference type="NCBI Taxonomy" id="175632"/>
    <lineage>
        <taxon>Archaea</taxon>
        <taxon>Methanobacteriati</taxon>
        <taxon>Methanobacteriota</taxon>
        <taxon>Stenosarchaea group</taxon>
        <taxon>Halobacteria</taxon>
        <taxon>Halobacteriales</taxon>
        <taxon>Halococcaceae</taxon>
        <taxon>Halalkalicoccus</taxon>
    </lineage>
</organism>